<dbReference type="SMART" id="SM00387">
    <property type="entry name" value="HATPase_c"/>
    <property type="match status" value="1"/>
</dbReference>
<feature type="domain" description="Histidine kinase" evidence="8">
    <location>
        <begin position="151"/>
        <end position="356"/>
    </location>
</feature>
<evidence type="ECO:0000256" key="4">
    <source>
        <dbReference type="ARBA" id="ARBA00022741"/>
    </source>
</evidence>
<dbReference type="SUPFAM" id="SSF52172">
    <property type="entry name" value="CheY-like"/>
    <property type="match status" value="1"/>
</dbReference>
<dbReference type="InterPro" id="IPR005467">
    <property type="entry name" value="His_kinase_dom"/>
</dbReference>
<dbReference type="AlphaFoldDB" id="A0A482TD97"/>
<dbReference type="InterPro" id="IPR011006">
    <property type="entry name" value="CheY-like_superfamily"/>
</dbReference>
<dbReference type="Gene3D" id="3.40.50.2300">
    <property type="match status" value="1"/>
</dbReference>
<dbReference type="InterPro" id="IPR050980">
    <property type="entry name" value="2C_sensor_his_kinase"/>
</dbReference>
<gene>
    <name evidence="10" type="ORF">ELS20_02870</name>
</gene>
<dbReference type="PROSITE" id="PS50109">
    <property type="entry name" value="HIS_KIN"/>
    <property type="match status" value="1"/>
</dbReference>
<dbReference type="InterPro" id="IPR036890">
    <property type="entry name" value="HATPase_C_sf"/>
</dbReference>
<dbReference type="Proteomes" id="UP000293535">
    <property type="component" value="Unassembled WGS sequence"/>
</dbReference>
<dbReference type="PRINTS" id="PR00344">
    <property type="entry name" value="BCTRLSENSOR"/>
</dbReference>
<dbReference type="InterPro" id="IPR001789">
    <property type="entry name" value="Sig_transdc_resp-reg_receiver"/>
</dbReference>
<dbReference type="PROSITE" id="PS50110">
    <property type="entry name" value="RESPONSE_REGULATORY"/>
    <property type="match status" value="1"/>
</dbReference>
<keyword evidence="4" id="KW-0547">Nucleotide-binding</keyword>
<reference evidence="10 11" key="1">
    <citation type="submission" date="2018-12" db="EMBL/GenBank/DDBJ databases">
        <title>Draft genome sequence of Haloarcula hispinica strain 18.1, an halophilic archaeon isolated from Chott El Jerid of Southern Tunisia.</title>
        <authorList>
            <person name="Najjari A."/>
            <person name="Ben Dhia O."/>
            <person name="Ferjani R."/>
            <person name="Mahjoubi M."/>
            <person name="Sghaier H."/>
            <person name="Elshahed M."/>
            <person name="Ouzari H.I."/>
            <person name="Cherid A."/>
            <person name="Youssef N."/>
        </authorList>
    </citation>
    <scope>NUCLEOTIDE SEQUENCE [LARGE SCALE GENOMIC DNA]</scope>
    <source>
        <strain evidence="10 11">18.1</strain>
    </source>
</reference>
<dbReference type="GO" id="GO:0000160">
    <property type="term" value="P:phosphorelay signal transduction system"/>
    <property type="evidence" value="ECO:0007669"/>
    <property type="project" value="InterPro"/>
</dbReference>
<evidence type="ECO:0000256" key="5">
    <source>
        <dbReference type="ARBA" id="ARBA00022777"/>
    </source>
</evidence>
<keyword evidence="6" id="KW-0067">ATP-binding</keyword>
<dbReference type="Gene3D" id="3.30.565.10">
    <property type="entry name" value="Histidine kinase-like ATPase, C-terminal domain"/>
    <property type="match status" value="1"/>
</dbReference>
<dbReference type="PANTHER" id="PTHR44936">
    <property type="entry name" value="SENSOR PROTEIN CREC"/>
    <property type="match status" value="1"/>
</dbReference>
<sequence length="357" mass="39134">MAETVHLDVLLVEDNPGDARLVEHHLNSPAVAHFVDDVTISHVESLAPVAEHSEAAYDVVLLDLGLPESTGLTTLDRATGIVEGVPIIVLTGMQDREVAIEAINRGAQDYLPKEDLDGDRLVRALRYAVVRSRQQRAIQRQTDQMDFFNSILQHDILNGMNVIRARGELLEDTLDSEEREYASTVVQWSDDLIELTEKVRAVLETVTEEGRRDHEHRELQTVLDDAADRARSVSDDCTVTIEPQAVTVVADELLDDVFGNLFLNAVEHAGPDVTIDVTTTVKEGVVTVCLADDGDGISNSEARRIFERGEKGSESGGTGFGLYFVATMVRSYGGDVWVEDSDLGGAAFYVELPHATL</sequence>
<keyword evidence="7" id="KW-0597">Phosphoprotein</keyword>
<keyword evidence="5" id="KW-0418">Kinase</keyword>
<evidence type="ECO:0000256" key="6">
    <source>
        <dbReference type="ARBA" id="ARBA00022840"/>
    </source>
</evidence>
<evidence type="ECO:0000259" key="9">
    <source>
        <dbReference type="PROSITE" id="PS50110"/>
    </source>
</evidence>
<proteinExistence type="predicted"/>
<dbReference type="Pfam" id="PF02518">
    <property type="entry name" value="HATPase_c"/>
    <property type="match status" value="1"/>
</dbReference>
<dbReference type="PANTHER" id="PTHR44936:SF10">
    <property type="entry name" value="SENSOR PROTEIN RSTB"/>
    <property type="match status" value="1"/>
</dbReference>
<dbReference type="GO" id="GO:0005524">
    <property type="term" value="F:ATP binding"/>
    <property type="evidence" value="ECO:0007669"/>
    <property type="project" value="UniProtKB-KW"/>
</dbReference>
<dbReference type="EMBL" id="RZIG01000002">
    <property type="protein sequence ID" value="RYJ09093.1"/>
    <property type="molecule type" value="Genomic_DNA"/>
</dbReference>
<dbReference type="Pfam" id="PF00072">
    <property type="entry name" value="Response_reg"/>
    <property type="match status" value="1"/>
</dbReference>
<dbReference type="GO" id="GO:0004673">
    <property type="term" value="F:protein histidine kinase activity"/>
    <property type="evidence" value="ECO:0007669"/>
    <property type="project" value="UniProtKB-EC"/>
</dbReference>
<evidence type="ECO:0000256" key="7">
    <source>
        <dbReference type="PROSITE-ProRule" id="PRU00169"/>
    </source>
</evidence>
<dbReference type="InterPro" id="IPR004358">
    <property type="entry name" value="Sig_transdc_His_kin-like_C"/>
</dbReference>
<keyword evidence="3" id="KW-0808">Transferase</keyword>
<dbReference type="SUPFAM" id="SSF55874">
    <property type="entry name" value="ATPase domain of HSP90 chaperone/DNA topoisomerase II/histidine kinase"/>
    <property type="match status" value="1"/>
</dbReference>
<feature type="domain" description="Response regulatory" evidence="9">
    <location>
        <begin position="8"/>
        <end position="128"/>
    </location>
</feature>
<evidence type="ECO:0000256" key="2">
    <source>
        <dbReference type="ARBA" id="ARBA00012438"/>
    </source>
</evidence>
<dbReference type="CDD" id="cd00075">
    <property type="entry name" value="HATPase"/>
    <property type="match status" value="1"/>
</dbReference>
<accession>A0A482TD97</accession>
<evidence type="ECO:0000259" key="8">
    <source>
        <dbReference type="PROSITE" id="PS50109"/>
    </source>
</evidence>
<evidence type="ECO:0000256" key="1">
    <source>
        <dbReference type="ARBA" id="ARBA00000085"/>
    </source>
</evidence>
<dbReference type="SMART" id="SM00448">
    <property type="entry name" value="REC"/>
    <property type="match status" value="1"/>
</dbReference>
<evidence type="ECO:0000313" key="10">
    <source>
        <dbReference type="EMBL" id="RYJ09093.1"/>
    </source>
</evidence>
<dbReference type="EC" id="2.7.13.3" evidence="2"/>
<feature type="modified residue" description="4-aspartylphosphate" evidence="7">
    <location>
        <position position="63"/>
    </location>
</feature>
<comment type="catalytic activity">
    <reaction evidence="1">
        <text>ATP + protein L-histidine = ADP + protein N-phospho-L-histidine.</text>
        <dbReference type="EC" id="2.7.13.3"/>
    </reaction>
</comment>
<dbReference type="InterPro" id="IPR003594">
    <property type="entry name" value="HATPase_dom"/>
</dbReference>
<dbReference type="RefSeq" id="WP_129755015.1">
    <property type="nucleotide sequence ID" value="NZ_JAFKAA010000002.1"/>
</dbReference>
<protein>
    <recommendedName>
        <fullName evidence="2">histidine kinase</fullName>
        <ecNumber evidence="2">2.7.13.3</ecNumber>
    </recommendedName>
</protein>
<evidence type="ECO:0000313" key="11">
    <source>
        <dbReference type="Proteomes" id="UP000293535"/>
    </source>
</evidence>
<comment type="caution">
    <text evidence="10">The sequence shown here is derived from an EMBL/GenBank/DDBJ whole genome shotgun (WGS) entry which is preliminary data.</text>
</comment>
<name>A0A482TD97_HALHI</name>
<evidence type="ECO:0000256" key="3">
    <source>
        <dbReference type="ARBA" id="ARBA00022679"/>
    </source>
</evidence>
<organism evidence="10 11">
    <name type="scientific">Haloarcula hispanica</name>
    <dbReference type="NCBI Taxonomy" id="51589"/>
    <lineage>
        <taxon>Archaea</taxon>
        <taxon>Methanobacteriati</taxon>
        <taxon>Methanobacteriota</taxon>
        <taxon>Stenosarchaea group</taxon>
        <taxon>Halobacteria</taxon>
        <taxon>Halobacteriales</taxon>
        <taxon>Haloarculaceae</taxon>
        <taxon>Haloarcula</taxon>
    </lineage>
</organism>